<evidence type="ECO:0000256" key="1">
    <source>
        <dbReference type="ARBA" id="ARBA00004429"/>
    </source>
</evidence>
<keyword evidence="2 16" id="KW-0813">Transport</keyword>
<proteinExistence type="inferred from homology"/>
<evidence type="ECO:0000256" key="17">
    <source>
        <dbReference type="SAM" id="MobiDB-lite"/>
    </source>
</evidence>
<comment type="similarity">
    <text evidence="16">Belongs to the TRAFAC class TrmE-Era-EngA-EngB-Septin-like GTPase superfamily. FeoB GTPase (TC 9.A.8) family.</text>
</comment>
<evidence type="ECO:0000256" key="12">
    <source>
        <dbReference type="ARBA" id="ARBA00023136"/>
    </source>
</evidence>
<keyword evidence="9 16" id="KW-0408">Iron</keyword>
<dbReference type="InterPro" id="IPR041069">
    <property type="entry name" value="FeoB_Cyto"/>
</dbReference>
<dbReference type="InterPro" id="IPR011642">
    <property type="entry name" value="Gate_dom"/>
</dbReference>
<feature type="binding site" evidence="14">
    <location>
        <begin position="37"/>
        <end position="41"/>
    </location>
    <ligand>
        <name>GTP</name>
        <dbReference type="ChEBI" id="CHEBI:37565"/>
        <label>1</label>
    </ligand>
</feature>
<feature type="transmembrane region" description="Helical" evidence="16">
    <location>
        <begin position="933"/>
        <end position="953"/>
    </location>
</feature>
<comment type="subcellular location">
    <subcellularLocation>
        <location evidence="1 16">Cell inner membrane</location>
        <topology evidence="1 16">Multi-pass membrane protein</topology>
    </subcellularLocation>
</comment>
<dbReference type="InterPro" id="IPR005225">
    <property type="entry name" value="Small_GTP-bd"/>
</dbReference>
<feature type="binding site" evidence="15">
    <location>
        <position position="23"/>
    </location>
    <ligand>
        <name>Mg(2+)</name>
        <dbReference type="ChEBI" id="CHEBI:18420"/>
        <label>2</label>
    </ligand>
</feature>
<evidence type="ECO:0000256" key="16">
    <source>
        <dbReference type="RuleBase" id="RU362098"/>
    </source>
</evidence>
<dbReference type="PROSITE" id="PS51711">
    <property type="entry name" value="G_FEOB"/>
    <property type="match status" value="1"/>
</dbReference>
<gene>
    <name evidence="19" type="ORF">SAMN05661053_1762</name>
</gene>
<dbReference type="InterPro" id="IPR011640">
    <property type="entry name" value="Fe2_transport_prot_B_C"/>
</dbReference>
<dbReference type="Pfam" id="PF17910">
    <property type="entry name" value="FeoB_Cyto"/>
    <property type="match status" value="1"/>
</dbReference>
<feature type="binding site" evidence="14">
    <location>
        <begin position="58"/>
        <end position="61"/>
    </location>
    <ligand>
        <name>GTP</name>
        <dbReference type="ChEBI" id="CHEBI:37565"/>
        <label>1</label>
    </ligand>
</feature>
<keyword evidence="15" id="KW-0460">Magnesium</keyword>
<evidence type="ECO:0000256" key="9">
    <source>
        <dbReference type="ARBA" id="ARBA00023004"/>
    </source>
</evidence>
<organism evidence="19 20">
    <name type="scientific">Fibrobacter succinogenes</name>
    <name type="common">Bacteroides succinogenes</name>
    <dbReference type="NCBI Taxonomy" id="833"/>
    <lineage>
        <taxon>Bacteria</taxon>
        <taxon>Pseudomonadati</taxon>
        <taxon>Fibrobacterota</taxon>
        <taxon>Fibrobacteria</taxon>
        <taxon>Fibrobacterales</taxon>
        <taxon>Fibrobacteraceae</taxon>
        <taxon>Fibrobacter</taxon>
    </lineage>
</organism>
<evidence type="ECO:0000256" key="15">
    <source>
        <dbReference type="PIRSR" id="PIRSR603373-2"/>
    </source>
</evidence>
<feature type="domain" description="FeoB-type G" evidence="18">
    <location>
        <begin position="5"/>
        <end position="167"/>
    </location>
</feature>
<feature type="transmembrane region" description="Helical" evidence="16">
    <location>
        <begin position="344"/>
        <end position="368"/>
    </location>
</feature>
<dbReference type="GO" id="GO:0005525">
    <property type="term" value="F:GTP binding"/>
    <property type="evidence" value="ECO:0007669"/>
    <property type="project" value="UniProtKB-KW"/>
</dbReference>
<dbReference type="GO" id="GO:0015093">
    <property type="term" value="F:ferrous iron transmembrane transporter activity"/>
    <property type="evidence" value="ECO:0007669"/>
    <property type="project" value="UniProtKB-UniRule"/>
</dbReference>
<feature type="binding site" evidence="14">
    <location>
        <begin position="118"/>
        <end position="121"/>
    </location>
    <ligand>
        <name>GTP</name>
        <dbReference type="ChEBI" id="CHEBI:37565"/>
        <label>1</label>
    </ligand>
</feature>
<keyword evidence="4 16" id="KW-0410">Iron transport</keyword>
<dbReference type="NCBIfam" id="TIGR00231">
    <property type="entry name" value="small_GTP"/>
    <property type="match status" value="1"/>
</dbReference>
<dbReference type="Gene3D" id="3.40.50.300">
    <property type="entry name" value="P-loop containing nucleotide triphosphate hydrolases"/>
    <property type="match status" value="1"/>
</dbReference>
<sequence>MAPKLFTIAIAGNPNCGKTALFNALTGARQSVGNWPGVTVEKKEGFFELGNQHIRVVDLPGTYALFANAEDERAAVDYLLTREADLIVNIIDASNIERNLFLTSQLVDMQIPMVIAANMIDIAEKRGLHLDLDILAERFGVPVIPLSAVNERSITNFISEMAHVVAGKKMTPKAIDYGEKVEAAVKYLEPKVEPVAKLLDADARWVSLMYLGNEKSYADKFAEAKVQINKAEVTQILGEESEFAMADSRYSLAHEIAGKTILSNRSKRTWSDKLDSVLLNRWASLPIFLLVMYLVFWVAVTIGSAFIDFFDVLFGAIFVDGLGYLLTDVFHAPGFVSAILADGIGAGIQTVSTFIPVIFFMFLCLSFLEDSGYMARAAFVADRFMRFLGLPGRAFVPMMVGFGCGVPGIMGSRVLESKRERFLTIFLVPFMSCGARLPVYALFAAAFFGTQAGTVVFALYLAGVLFAIVYGLILRRSLFVGEASNFVMELPPYHLPKFKSLMIHSWLRLRDYVIRAGKVITIAVAILGFLNSFGFVDKLYTEINGEKTEIVKSEEGYAMVQDEKEVPLPEGVVIDESKVQTESEFTAGNGDSENSLLSVIGKAITPVFEPFGVESNNWPASVSLFTGLLAKEAVIGTMNSLYSMAGPGDAAEAPKAAEPAAVEKVAEAPAPAAEPVAVADSADARHPEQSEGSSEVAVADSAVADSAVVADSAAAEAPAEEKPLIAGVDECPAEEEEEGGAPDILGAFKEALGTIPENLSEVFGSLTDILGTSGELEAQNAAELKKVTLDKILDAKAITCEEYASIETFSEDEGADKAREEVFAKLAAAGLTLSEDEIGALEEGDLSETADIYANLRSYFHNPDKNGNPVDGFNWQVFAFLIFILLYVPCLAAMGVVVREIGLGLGVLMAVVQTILAWAVAVLLYQVPVGGNVFWIVSSIIVLVATFVFLKLFGMSANKKGRFED</sequence>
<feature type="binding site" evidence="15">
    <location>
        <position position="24"/>
    </location>
    <ligand>
        <name>Mg(2+)</name>
        <dbReference type="ChEBI" id="CHEBI:18420"/>
        <label>2</label>
    </ligand>
</feature>
<evidence type="ECO:0000256" key="10">
    <source>
        <dbReference type="ARBA" id="ARBA00023065"/>
    </source>
</evidence>
<feature type="transmembrane region" description="Helical" evidence="16">
    <location>
        <begin position="388"/>
        <end position="410"/>
    </location>
</feature>
<feature type="binding site" evidence="14">
    <location>
        <begin position="12"/>
        <end position="19"/>
    </location>
    <ligand>
        <name>GTP</name>
        <dbReference type="ChEBI" id="CHEBI:37565"/>
        <label>1</label>
    </ligand>
</feature>
<dbReference type="InterPro" id="IPR003373">
    <property type="entry name" value="Fe2_transport_prot-B"/>
</dbReference>
<evidence type="ECO:0000256" key="13">
    <source>
        <dbReference type="NCBIfam" id="TIGR00437"/>
    </source>
</evidence>
<dbReference type="InterPro" id="IPR027417">
    <property type="entry name" value="P-loop_NTPase"/>
</dbReference>
<feature type="transmembrane region" description="Helical" evidence="16">
    <location>
        <begin position="313"/>
        <end position="332"/>
    </location>
</feature>
<evidence type="ECO:0000256" key="3">
    <source>
        <dbReference type="ARBA" id="ARBA00022475"/>
    </source>
</evidence>
<evidence type="ECO:0000256" key="14">
    <source>
        <dbReference type="PIRSR" id="PIRSR603373-1"/>
    </source>
</evidence>
<dbReference type="GO" id="GO:0046872">
    <property type="term" value="F:metal ion binding"/>
    <property type="evidence" value="ECO:0007669"/>
    <property type="project" value="UniProtKB-KW"/>
</dbReference>
<evidence type="ECO:0000256" key="7">
    <source>
        <dbReference type="ARBA" id="ARBA00022741"/>
    </source>
</evidence>
<feature type="compositionally biased region" description="Low complexity" evidence="17">
    <location>
        <begin position="650"/>
        <end position="679"/>
    </location>
</feature>
<keyword evidence="7 14" id="KW-0547">Nucleotide-binding</keyword>
<dbReference type="PANTHER" id="PTHR43185">
    <property type="entry name" value="FERROUS IRON TRANSPORT PROTEIN B"/>
    <property type="match status" value="1"/>
</dbReference>
<evidence type="ECO:0000256" key="2">
    <source>
        <dbReference type="ARBA" id="ARBA00022448"/>
    </source>
</evidence>
<dbReference type="InterPro" id="IPR050860">
    <property type="entry name" value="FeoB_GTPase"/>
</dbReference>
<accession>A0A380S567</accession>
<name>A0A380S567_FIBSU</name>
<dbReference type="NCBIfam" id="TIGR00437">
    <property type="entry name" value="feoB"/>
    <property type="match status" value="1"/>
</dbReference>
<keyword evidence="6 16" id="KW-0812">Transmembrane</keyword>
<dbReference type="AlphaFoldDB" id="A0A380S567"/>
<feature type="transmembrane region" description="Helical" evidence="16">
    <location>
        <begin position="422"/>
        <end position="448"/>
    </location>
</feature>
<dbReference type="EMBL" id="UHJL01000002">
    <property type="protein sequence ID" value="SUQ24362.1"/>
    <property type="molecule type" value="Genomic_DNA"/>
</dbReference>
<keyword evidence="10" id="KW-0406">Ion transport</keyword>
<evidence type="ECO:0000256" key="4">
    <source>
        <dbReference type="ARBA" id="ARBA00022496"/>
    </source>
</evidence>
<evidence type="ECO:0000256" key="6">
    <source>
        <dbReference type="ARBA" id="ARBA00022692"/>
    </source>
</evidence>
<feature type="transmembrane region" description="Helical" evidence="16">
    <location>
        <begin position="905"/>
        <end position="927"/>
    </location>
</feature>
<keyword evidence="15" id="KW-0479">Metal-binding</keyword>
<dbReference type="GO" id="GO:0005886">
    <property type="term" value="C:plasma membrane"/>
    <property type="evidence" value="ECO:0007669"/>
    <property type="project" value="UniProtKB-SubCell"/>
</dbReference>
<feature type="binding site" evidence="15">
    <location>
        <position position="27"/>
    </location>
    <ligand>
        <name>Mg(2+)</name>
        <dbReference type="ChEBI" id="CHEBI:18420"/>
        <label>2</label>
    </ligand>
</feature>
<reference evidence="19 20" key="1">
    <citation type="submission" date="2017-08" db="EMBL/GenBank/DDBJ databases">
        <authorList>
            <person name="de Groot N.N."/>
        </authorList>
    </citation>
    <scope>NUCLEOTIDE SEQUENCE [LARGE SCALE GENOMIC DNA]</scope>
    <source>
        <strain evidence="19 20">HM2</strain>
    </source>
</reference>
<comment type="function">
    <text evidence="16">Probable transporter of a GTP-driven Fe(2+) uptake system.</text>
</comment>
<evidence type="ECO:0000256" key="8">
    <source>
        <dbReference type="ARBA" id="ARBA00022989"/>
    </source>
</evidence>
<protein>
    <recommendedName>
        <fullName evidence="13 16">Ferrous iron transport protein B</fullName>
    </recommendedName>
</protein>
<evidence type="ECO:0000259" key="18">
    <source>
        <dbReference type="PROSITE" id="PS51711"/>
    </source>
</evidence>
<feature type="binding site" evidence="15">
    <location>
        <position position="26"/>
    </location>
    <ligand>
        <name>Mg(2+)</name>
        <dbReference type="ChEBI" id="CHEBI:18420"/>
        <label>2</label>
    </ligand>
</feature>
<keyword evidence="11 14" id="KW-0342">GTP-binding</keyword>
<feature type="transmembrane region" description="Helical" evidence="16">
    <location>
        <begin position="287"/>
        <end position="307"/>
    </location>
</feature>
<dbReference type="Proteomes" id="UP000255423">
    <property type="component" value="Unassembled WGS sequence"/>
</dbReference>
<dbReference type="FunFam" id="3.40.50.300:FF:000426">
    <property type="entry name" value="Ferrous iron transport protein B"/>
    <property type="match status" value="1"/>
</dbReference>
<dbReference type="SUPFAM" id="SSF52540">
    <property type="entry name" value="P-loop containing nucleoside triphosphate hydrolases"/>
    <property type="match status" value="1"/>
</dbReference>
<dbReference type="InterPro" id="IPR030389">
    <property type="entry name" value="G_FEOB_dom"/>
</dbReference>
<dbReference type="RefSeq" id="WP_109572875.1">
    <property type="nucleotide sequence ID" value="NZ_UHJL01000002.1"/>
</dbReference>
<dbReference type="Pfam" id="PF07670">
    <property type="entry name" value="Gate"/>
    <property type="match status" value="2"/>
</dbReference>
<evidence type="ECO:0000313" key="20">
    <source>
        <dbReference type="Proteomes" id="UP000255423"/>
    </source>
</evidence>
<feature type="transmembrane region" description="Helical" evidence="16">
    <location>
        <begin position="875"/>
        <end position="898"/>
    </location>
</feature>
<keyword evidence="8 16" id="KW-1133">Transmembrane helix</keyword>
<feature type="transmembrane region" description="Helical" evidence="16">
    <location>
        <begin position="454"/>
        <end position="474"/>
    </location>
</feature>
<dbReference type="Gene3D" id="1.10.287.1770">
    <property type="match status" value="1"/>
</dbReference>
<keyword evidence="5" id="KW-0997">Cell inner membrane</keyword>
<feature type="region of interest" description="Disordered" evidence="17">
    <location>
        <begin position="648"/>
        <end position="698"/>
    </location>
</feature>
<dbReference type="Pfam" id="PF07664">
    <property type="entry name" value="FeoB_C"/>
    <property type="match status" value="1"/>
</dbReference>
<evidence type="ECO:0000256" key="11">
    <source>
        <dbReference type="ARBA" id="ARBA00023134"/>
    </source>
</evidence>
<evidence type="ECO:0000256" key="5">
    <source>
        <dbReference type="ARBA" id="ARBA00022519"/>
    </source>
</evidence>
<evidence type="ECO:0000313" key="19">
    <source>
        <dbReference type="EMBL" id="SUQ24362.1"/>
    </source>
</evidence>
<dbReference type="Pfam" id="PF02421">
    <property type="entry name" value="FeoB_N"/>
    <property type="match status" value="1"/>
</dbReference>
<dbReference type="PANTHER" id="PTHR43185:SF1">
    <property type="entry name" value="FE(2+) TRANSPORTER FEOB"/>
    <property type="match status" value="1"/>
</dbReference>
<keyword evidence="3" id="KW-1003">Cell membrane</keyword>
<dbReference type="CDD" id="cd01879">
    <property type="entry name" value="FeoB"/>
    <property type="match status" value="1"/>
</dbReference>
<keyword evidence="12 16" id="KW-0472">Membrane</keyword>